<dbReference type="AlphaFoldDB" id="A0A7R8WRV6"/>
<evidence type="ECO:0000256" key="1">
    <source>
        <dbReference type="SAM" id="MobiDB-lite"/>
    </source>
</evidence>
<dbReference type="OrthoDB" id="1047367at2759"/>
<organism evidence="2">
    <name type="scientific">Cyprideis torosa</name>
    <dbReference type="NCBI Taxonomy" id="163714"/>
    <lineage>
        <taxon>Eukaryota</taxon>
        <taxon>Metazoa</taxon>
        <taxon>Ecdysozoa</taxon>
        <taxon>Arthropoda</taxon>
        <taxon>Crustacea</taxon>
        <taxon>Oligostraca</taxon>
        <taxon>Ostracoda</taxon>
        <taxon>Podocopa</taxon>
        <taxon>Podocopida</taxon>
        <taxon>Cytherocopina</taxon>
        <taxon>Cytheroidea</taxon>
        <taxon>Cytherideidae</taxon>
        <taxon>Cyprideis</taxon>
    </lineage>
</organism>
<dbReference type="EMBL" id="OB666175">
    <property type="protein sequence ID" value="CAD7233389.1"/>
    <property type="molecule type" value="Genomic_DNA"/>
</dbReference>
<feature type="compositionally biased region" description="Low complexity" evidence="1">
    <location>
        <begin position="67"/>
        <end position="86"/>
    </location>
</feature>
<reference evidence="2" key="1">
    <citation type="submission" date="2020-11" db="EMBL/GenBank/DDBJ databases">
        <authorList>
            <person name="Tran Van P."/>
        </authorList>
    </citation>
    <scope>NUCLEOTIDE SEQUENCE</scope>
</reference>
<sequence length="144" mass="14592">CVIDLRNNVLVIGTTGTSTPFLPESELPPCARLSGVQAEAATRAQEDRDLAHALHASQKSTEGPLKGGPTTSGTGPSATGASAPSAGKKREGDSTVAMELAQKTGSSVEEAVEALESCDGDRTAATAMLLARVLAKSVSSTLSR</sequence>
<dbReference type="PANTHER" id="PTHR15397:SF3">
    <property type="entry name" value="DNA DAMAGE INDUCIBLE 1 HOMOLOG 2"/>
    <property type="match status" value="1"/>
</dbReference>
<accession>A0A7R8WRV6</accession>
<feature type="non-terminal residue" evidence="2">
    <location>
        <position position="1"/>
    </location>
</feature>
<evidence type="ECO:0000313" key="2">
    <source>
        <dbReference type="EMBL" id="CAD7233389.1"/>
    </source>
</evidence>
<proteinExistence type="predicted"/>
<protein>
    <submittedName>
        <fullName evidence="2">Uncharacterized protein</fullName>
    </submittedName>
</protein>
<feature type="region of interest" description="Disordered" evidence="1">
    <location>
        <begin position="38"/>
        <end position="95"/>
    </location>
</feature>
<dbReference type="PANTHER" id="PTHR15397">
    <property type="entry name" value="SODIUM-GLUCOSE COTRANSPORTER REGULATORY PROTEIN -RELATED"/>
    <property type="match status" value="1"/>
</dbReference>
<name>A0A7R8WRV6_9CRUS</name>
<gene>
    <name evidence="2" type="ORF">CTOB1V02_LOCUS11211</name>
</gene>